<dbReference type="RefSeq" id="WP_129191158.1">
    <property type="nucleotide sequence ID" value="NZ_CP035491.1"/>
</dbReference>
<reference evidence="1 2" key="1">
    <citation type="submission" date="2019-01" db="EMBL/GenBank/DDBJ databases">
        <title>Genome sequencing of strain FW100M-8.</title>
        <authorList>
            <person name="Heo J."/>
            <person name="Kim S.-J."/>
            <person name="Kim J.-S."/>
            <person name="Hong S.-B."/>
            <person name="Kwon S.-W."/>
        </authorList>
    </citation>
    <scope>NUCLEOTIDE SEQUENCE [LARGE SCALE GENOMIC DNA]</scope>
    <source>
        <strain evidence="1 2">FW100M-8</strain>
    </source>
</reference>
<name>A0A4V0YH70_9MICO</name>
<dbReference type="KEGG" id="agf:ET445_10335"/>
<organism evidence="1 2">
    <name type="scientific">Agromyces protaetiae</name>
    <dbReference type="NCBI Taxonomy" id="2509455"/>
    <lineage>
        <taxon>Bacteria</taxon>
        <taxon>Bacillati</taxon>
        <taxon>Actinomycetota</taxon>
        <taxon>Actinomycetes</taxon>
        <taxon>Micrococcales</taxon>
        <taxon>Microbacteriaceae</taxon>
        <taxon>Agromyces</taxon>
    </lineage>
</organism>
<proteinExistence type="predicted"/>
<dbReference type="AlphaFoldDB" id="A0A4V0YH70"/>
<gene>
    <name evidence="1" type="ORF">ET445_10335</name>
</gene>
<sequence>MNHSADTSCTYEFRVSGRLEPRWAAHFEGLTLAPGIDGTTSLRGELTDQAALHGVLQRLRDAGLSIIAVTRLDP</sequence>
<evidence type="ECO:0000313" key="1">
    <source>
        <dbReference type="EMBL" id="QAY73681.1"/>
    </source>
</evidence>
<keyword evidence="2" id="KW-1185">Reference proteome</keyword>
<protein>
    <submittedName>
        <fullName evidence="1">Uncharacterized protein</fullName>
    </submittedName>
</protein>
<dbReference type="Proteomes" id="UP000291259">
    <property type="component" value="Chromosome"/>
</dbReference>
<dbReference type="OrthoDB" id="4828421at2"/>
<accession>A0A4V0YH70</accession>
<evidence type="ECO:0000313" key="2">
    <source>
        <dbReference type="Proteomes" id="UP000291259"/>
    </source>
</evidence>
<dbReference type="EMBL" id="CP035491">
    <property type="protein sequence ID" value="QAY73681.1"/>
    <property type="molecule type" value="Genomic_DNA"/>
</dbReference>